<feature type="compositionally biased region" description="Low complexity" evidence="9">
    <location>
        <begin position="168"/>
        <end position="181"/>
    </location>
</feature>
<dbReference type="AlphaFoldDB" id="A0A1R0H222"/>
<dbReference type="Pfam" id="PF10197">
    <property type="entry name" value="Cir_N"/>
    <property type="match status" value="1"/>
</dbReference>
<evidence type="ECO:0000313" key="12">
    <source>
        <dbReference type="Proteomes" id="UP000187455"/>
    </source>
</evidence>
<keyword evidence="7" id="KW-0539">Nucleus</keyword>
<dbReference type="STRING" id="133383.A0A1R0H222"/>
<protein>
    <submittedName>
        <fullName evidence="11">Pre-mRNA-splicing factor cwf25</fullName>
    </submittedName>
</protein>
<name>A0A1R0H222_9FUNG</name>
<dbReference type="EMBL" id="LSSL01001032">
    <property type="protein sequence ID" value="OLY83168.1"/>
    <property type="molecule type" value="Genomic_DNA"/>
</dbReference>
<evidence type="ECO:0000256" key="6">
    <source>
        <dbReference type="ARBA" id="ARBA00023187"/>
    </source>
</evidence>
<keyword evidence="6" id="KW-0508">mRNA splicing</keyword>
<comment type="caution">
    <text evidence="11">The sequence shown here is derived from an EMBL/GenBank/DDBJ whole genome shotgun (WGS) entry which is preliminary data.</text>
</comment>
<feature type="compositionally biased region" description="Basic and acidic residues" evidence="9">
    <location>
        <begin position="341"/>
        <end position="351"/>
    </location>
</feature>
<organism evidence="11 12">
    <name type="scientific">Smittium mucronatum</name>
    <dbReference type="NCBI Taxonomy" id="133383"/>
    <lineage>
        <taxon>Eukaryota</taxon>
        <taxon>Fungi</taxon>
        <taxon>Fungi incertae sedis</taxon>
        <taxon>Zoopagomycota</taxon>
        <taxon>Kickxellomycotina</taxon>
        <taxon>Harpellomycetes</taxon>
        <taxon>Harpellales</taxon>
        <taxon>Legeriomycetaceae</taxon>
        <taxon>Smittium</taxon>
    </lineage>
</organism>
<dbReference type="GO" id="GO:0005684">
    <property type="term" value="C:U2-type spliceosomal complex"/>
    <property type="evidence" value="ECO:0007669"/>
    <property type="project" value="TreeGrafter"/>
</dbReference>
<feature type="coiled-coil region" evidence="8">
    <location>
        <begin position="23"/>
        <end position="57"/>
    </location>
</feature>
<evidence type="ECO:0000256" key="9">
    <source>
        <dbReference type="SAM" id="MobiDB-lite"/>
    </source>
</evidence>
<dbReference type="Proteomes" id="UP000187455">
    <property type="component" value="Unassembled WGS sequence"/>
</dbReference>
<dbReference type="InterPro" id="IPR022209">
    <property type="entry name" value="CWC25"/>
</dbReference>
<dbReference type="OrthoDB" id="5599619at2759"/>
<dbReference type="GO" id="GO:0000398">
    <property type="term" value="P:mRNA splicing, via spliceosome"/>
    <property type="evidence" value="ECO:0007669"/>
    <property type="project" value="TreeGrafter"/>
</dbReference>
<evidence type="ECO:0000256" key="8">
    <source>
        <dbReference type="SAM" id="Coils"/>
    </source>
</evidence>
<sequence length="435" mass="50613">MGGGDLNLKKSWHPLTFRNQEKIWKLKKNAEAEEKKIEQIQKELHKERQEEEFKKLQESAGIRKASDRLEWMYSAPATNGQKGLGQGLAVDLFEHSNKNANNVRDTQAKIREDPLLSIKKKEREIIQQTLKNPLKMQELSKKRDKTHRSKNSKSDSSKKTKKLKKSRSNSSDSKNFASVSDNINLPAKESNSSRTKNHQKPIYSSERDDRYSKSHRERGRTRSREDRNYSRDYSPKARNETTSRKTSTISRGKDELEIRSGFSSAIIEKKGDQNHRGNGPNFRSKRIENDSYRHSSRNSASRDRSRKFSGNETTSYGAQNNPYNNQKHHNPRNIVNYETKQLSRKERDRRLAEMEDNARSIEENRKVYVDEIRNLERQEEISGLNERVQHSINGTTSKYLSEIDDSAYGQSSSISLQDRLHRNRNFLSRDLAAEE</sequence>
<keyword evidence="3" id="KW-0507">mRNA processing</keyword>
<comment type="similarity">
    <text evidence="2">Belongs to the CWC25 family.</text>
</comment>
<evidence type="ECO:0000256" key="7">
    <source>
        <dbReference type="ARBA" id="ARBA00023242"/>
    </source>
</evidence>
<keyword evidence="4" id="KW-0747">Spliceosome</keyword>
<evidence type="ECO:0000259" key="10">
    <source>
        <dbReference type="SMART" id="SM01083"/>
    </source>
</evidence>
<keyword evidence="12" id="KW-1185">Reference proteome</keyword>
<evidence type="ECO:0000313" key="11">
    <source>
        <dbReference type="EMBL" id="OLY83168.1"/>
    </source>
</evidence>
<reference evidence="11 12" key="1">
    <citation type="journal article" date="2016" name="Mol. Biol. Evol.">
        <title>Genome-Wide Survey of Gut Fungi (Harpellales) Reveals the First Horizontally Transferred Ubiquitin Gene from a Mosquito Host.</title>
        <authorList>
            <person name="Wang Y."/>
            <person name="White M.M."/>
            <person name="Kvist S."/>
            <person name="Moncalvo J.M."/>
        </authorList>
    </citation>
    <scope>NUCLEOTIDE SEQUENCE [LARGE SCALE GENOMIC DNA]</scope>
    <source>
        <strain evidence="11 12">ALG-7-W6</strain>
    </source>
</reference>
<evidence type="ECO:0000256" key="4">
    <source>
        <dbReference type="ARBA" id="ARBA00022728"/>
    </source>
</evidence>
<dbReference type="PANTHER" id="PTHR16196">
    <property type="entry name" value="CELL CYCLE CONTROL PROTEIN CWF25"/>
    <property type="match status" value="1"/>
</dbReference>
<keyword evidence="5 8" id="KW-0175">Coiled coil</keyword>
<proteinExistence type="inferred from homology"/>
<dbReference type="SMART" id="SM01083">
    <property type="entry name" value="Cir_N"/>
    <property type="match status" value="1"/>
</dbReference>
<dbReference type="PANTHER" id="PTHR16196:SF0">
    <property type="entry name" value="PRE-MRNA-SPLICING FACTOR CWC25 HOMOLOG"/>
    <property type="match status" value="1"/>
</dbReference>
<gene>
    <name evidence="11" type="ORF">AYI68_g2700</name>
</gene>
<feature type="compositionally biased region" description="Basic residues" evidence="9">
    <location>
        <begin position="142"/>
        <end position="151"/>
    </location>
</feature>
<evidence type="ECO:0000256" key="2">
    <source>
        <dbReference type="ARBA" id="ARBA00006695"/>
    </source>
</evidence>
<dbReference type="InterPro" id="IPR019339">
    <property type="entry name" value="CIR_N_dom"/>
</dbReference>
<dbReference type="Pfam" id="PF12542">
    <property type="entry name" value="CWC25"/>
    <property type="match status" value="1"/>
</dbReference>
<evidence type="ECO:0000256" key="5">
    <source>
        <dbReference type="ARBA" id="ARBA00023054"/>
    </source>
</evidence>
<accession>A0A1R0H222</accession>
<feature type="domain" description="CBF1-interacting co-repressor CIR N-terminal" evidence="10">
    <location>
        <begin position="11"/>
        <end position="47"/>
    </location>
</feature>
<dbReference type="InterPro" id="IPR051376">
    <property type="entry name" value="CWC25_splicing_factor"/>
</dbReference>
<feature type="compositionally biased region" description="Polar residues" evidence="9">
    <location>
        <begin position="308"/>
        <end position="325"/>
    </location>
</feature>
<feature type="compositionally biased region" description="Basic and acidic residues" evidence="9">
    <location>
        <begin position="205"/>
        <end position="243"/>
    </location>
</feature>
<comment type="subcellular location">
    <subcellularLocation>
        <location evidence="1">Nucleus</location>
    </subcellularLocation>
</comment>
<evidence type="ECO:0000256" key="3">
    <source>
        <dbReference type="ARBA" id="ARBA00022664"/>
    </source>
</evidence>
<evidence type="ECO:0000256" key="1">
    <source>
        <dbReference type="ARBA" id="ARBA00004123"/>
    </source>
</evidence>
<feature type="region of interest" description="Disordered" evidence="9">
    <location>
        <begin position="127"/>
        <end position="351"/>
    </location>
</feature>